<dbReference type="EnsemblProtists" id="EKX38966">
    <property type="protein sequence ID" value="EKX38966"/>
    <property type="gene ID" value="GUITHDRAFT_143781"/>
</dbReference>
<dbReference type="GeneID" id="17295706"/>
<dbReference type="EMBL" id="JH993043">
    <property type="protein sequence ID" value="EKX38966.1"/>
    <property type="molecule type" value="Genomic_DNA"/>
</dbReference>
<dbReference type="RefSeq" id="XP_005825946.1">
    <property type="nucleotide sequence ID" value="XM_005825889.1"/>
</dbReference>
<dbReference type="PaxDb" id="55529-EKX38966"/>
<gene>
    <name evidence="2" type="ORF">GUITHDRAFT_143781</name>
</gene>
<keyword evidence="4" id="KW-1185">Reference proteome</keyword>
<evidence type="ECO:0000256" key="1">
    <source>
        <dbReference type="SAM" id="MobiDB-lite"/>
    </source>
</evidence>
<reference evidence="4" key="2">
    <citation type="submission" date="2012-11" db="EMBL/GenBank/DDBJ databases">
        <authorList>
            <person name="Kuo A."/>
            <person name="Curtis B.A."/>
            <person name="Tanifuji G."/>
            <person name="Burki F."/>
            <person name="Gruber A."/>
            <person name="Irimia M."/>
            <person name="Maruyama S."/>
            <person name="Arias M.C."/>
            <person name="Ball S.G."/>
            <person name="Gile G.H."/>
            <person name="Hirakawa Y."/>
            <person name="Hopkins J.F."/>
            <person name="Rensing S.A."/>
            <person name="Schmutz J."/>
            <person name="Symeonidi A."/>
            <person name="Elias M."/>
            <person name="Eveleigh R.J."/>
            <person name="Herman E.K."/>
            <person name="Klute M.J."/>
            <person name="Nakayama T."/>
            <person name="Obornik M."/>
            <person name="Reyes-Prieto A."/>
            <person name="Armbrust E.V."/>
            <person name="Aves S.J."/>
            <person name="Beiko R.G."/>
            <person name="Coutinho P."/>
            <person name="Dacks J.B."/>
            <person name="Durnford D.G."/>
            <person name="Fast N.M."/>
            <person name="Green B.R."/>
            <person name="Grisdale C."/>
            <person name="Hempe F."/>
            <person name="Henrissat B."/>
            <person name="Hoppner M.P."/>
            <person name="Ishida K.-I."/>
            <person name="Kim E."/>
            <person name="Koreny L."/>
            <person name="Kroth P.G."/>
            <person name="Liu Y."/>
            <person name="Malik S.-B."/>
            <person name="Maier U.G."/>
            <person name="McRose D."/>
            <person name="Mock T."/>
            <person name="Neilson J.A."/>
            <person name="Onodera N.T."/>
            <person name="Poole A.M."/>
            <person name="Pritham E.J."/>
            <person name="Richards T.A."/>
            <person name="Rocap G."/>
            <person name="Roy S.W."/>
            <person name="Sarai C."/>
            <person name="Schaack S."/>
            <person name="Shirato S."/>
            <person name="Slamovits C.H."/>
            <person name="Spencer D.F."/>
            <person name="Suzuki S."/>
            <person name="Worden A.Z."/>
            <person name="Zauner S."/>
            <person name="Barry K."/>
            <person name="Bell C."/>
            <person name="Bharti A.K."/>
            <person name="Crow J.A."/>
            <person name="Grimwood J."/>
            <person name="Kramer R."/>
            <person name="Lindquist E."/>
            <person name="Lucas S."/>
            <person name="Salamov A."/>
            <person name="McFadden G.I."/>
            <person name="Lane C.E."/>
            <person name="Keeling P.J."/>
            <person name="Gray M.W."/>
            <person name="Grigoriev I.V."/>
            <person name="Archibald J.M."/>
        </authorList>
    </citation>
    <scope>NUCLEOTIDE SEQUENCE</scope>
    <source>
        <strain evidence="4">CCMP2712</strain>
    </source>
</reference>
<dbReference type="KEGG" id="gtt:GUITHDRAFT_143781"/>
<dbReference type="HOGENOM" id="CLU_1974771_0_0_1"/>
<name>L1IRR9_GUITC</name>
<sequence length="122" mass="13600">MQRSLSSRNSHLLDSFKPSKVESPCSSVVDIAAFFRKGTSGGSFKGALEALANLSLTDTNDQEQGIFELDTSLNKSLAPSRYERVHLESSYEEGGEERYVRRGRWEGVRGEYNRSIAMSAME</sequence>
<accession>L1IRR9</accession>
<feature type="region of interest" description="Disordered" evidence="1">
    <location>
        <begin position="1"/>
        <end position="20"/>
    </location>
</feature>
<dbReference type="AlphaFoldDB" id="L1IRR9"/>
<proteinExistence type="predicted"/>
<dbReference type="Proteomes" id="UP000011087">
    <property type="component" value="Unassembled WGS sequence"/>
</dbReference>
<evidence type="ECO:0000313" key="2">
    <source>
        <dbReference type="EMBL" id="EKX38966.1"/>
    </source>
</evidence>
<feature type="compositionally biased region" description="Polar residues" evidence="1">
    <location>
        <begin position="1"/>
        <end position="12"/>
    </location>
</feature>
<protein>
    <submittedName>
        <fullName evidence="2 3">Uncharacterized protein</fullName>
    </submittedName>
</protein>
<evidence type="ECO:0000313" key="4">
    <source>
        <dbReference type="Proteomes" id="UP000011087"/>
    </source>
</evidence>
<organism evidence="2">
    <name type="scientific">Guillardia theta (strain CCMP2712)</name>
    <name type="common">Cryptophyte</name>
    <dbReference type="NCBI Taxonomy" id="905079"/>
    <lineage>
        <taxon>Eukaryota</taxon>
        <taxon>Cryptophyceae</taxon>
        <taxon>Pyrenomonadales</taxon>
        <taxon>Geminigeraceae</taxon>
        <taxon>Guillardia</taxon>
    </lineage>
</organism>
<evidence type="ECO:0000313" key="3">
    <source>
        <dbReference type="EnsemblProtists" id="EKX38966"/>
    </source>
</evidence>
<reference evidence="3" key="3">
    <citation type="submission" date="2016-03" db="UniProtKB">
        <authorList>
            <consortium name="EnsemblProtists"/>
        </authorList>
    </citation>
    <scope>IDENTIFICATION</scope>
</reference>
<reference evidence="2 4" key="1">
    <citation type="journal article" date="2012" name="Nature">
        <title>Algal genomes reveal evolutionary mosaicism and the fate of nucleomorphs.</title>
        <authorList>
            <consortium name="DOE Joint Genome Institute"/>
            <person name="Curtis B.A."/>
            <person name="Tanifuji G."/>
            <person name="Burki F."/>
            <person name="Gruber A."/>
            <person name="Irimia M."/>
            <person name="Maruyama S."/>
            <person name="Arias M.C."/>
            <person name="Ball S.G."/>
            <person name="Gile G.H."/>
            <person name="Hirakawa Y."/>
            <person name="Hopkins J.F."/>
            <person name="Kuo A."/>
            <person name="Rensing S.A."/>
            <person name="Schmutz J."/>
            <person name="Symeonidi A."/>
            <person name="Elias M."/>
            <person name="Eveleigh R.J."/>
            <person name="Herman E.K."/>
            <person name="Klute M.J."/>
            <person name="Nakayama T."/>
            <person name="Obornik M."/>
            <person name="Reyes-Prieto A."/>
            <person name="Armbrust E.V."/>
            <person name="Aves S.J."/>
            <person name="Beiko R.G."/>
            <person name="Coutinho P."/>
            <person name="Dacks J.B."/>
            <person name="Durnford D.G."/>
            <person name="Fast N.M."/>
            <person name="Green B.R."/>
            <person name="Grisdale C.J."/>
            <person name="Hempel F."/>
            <person name="Henrissat B."/>
            <person name="Hoppner M.P."/>
            <person name="Ishida K."/>
            <person name="Kim E."/>
            <person name="Koreny L."/>
            <person name="Kroth P.G."/>
            <person name="Liu Y."/>
            <person name="Malik S.B."/>
            <person name="Maier U.G."/>
            <person name="McRose D."/>
            <person name="Mock T."/>
            <person name="Neilson J.A."/>
            <person name="Onodera N.T."/>
            <person name="Poole A.M."/>
            <person name="Pritham E.J."/>
            <person name="Richards T.A."/>
            <person name="Rocap G."/>
            <person name="Roy S.W."/>
            <person name="Sarai C."/>
            <person name="Schaack S."/>
            <person name="Shirato S."/>
            <person name="Slamovits C.H."/>
            <person name="Spencer D.F."/>
            <person name="Suzuki S."/>
            <person name="Worden A.Z."/>
            <person name="Zauner S."/>
            <person name="Barry K."/>
            <person name="Bell C."/>
            <person name="Bharti A.K."/>
            <person name="Crow J.A."/>
            <person name="Grimwood J."/>
            <person name="Kramer R."/>
            <person name="Lindquist E."/>
            <person name="Lucas S."/>
            <person name="Salamov A."/>
            <person name="McFadden G.I."/>
            <person name="Lane C.E."/>
            <person name="Keeling P.J."/>
            <person name="Gray M.W."/>
            <person name="Grigoriev I.V."/>
            <person name="Archibald J.M."/>
        </authorList>
    </citation>
    <scope>NUCLEOTIDE SEQUENCE</scope>
    <source>
        <strain evidence="2 4">CCMP2712</strain>
    </source>
</reference>